<dbReference type="PANTHER" id="PTHR11236:SF50">
    <property type="entry name" value="AMINODEOXYCHORISMATE SYNTHASE COMPONENT 1"/>
    <property type="match status" value="1"/>
</dbReference>
<keyword evidence="4" id="KW-1185">Reference proteome</keyword>
<dbReference type="SUPFAM" id="SSF56322">
    <property type="entry name" value="ADC synthase"/>
    <property type="match status" value="1"/>
</dbReference>
<dbReference type="Pfam" id="PF00425">
    <property type="entry name" value="Chorismate_bind"/>
    <property type="match status" value="1"/>
</dbReference>
<dbReference type="EMBL" id="APVH01000038">
    <property type="protein sequence ID" value="EPX78724.1"/>
    <property type="molecule type" value="Genomic_DNA"/>
</dbReference>
<dbReference type="PANTHER" id="PTHR11236">
    <property type="entry name" value="AMINOBENZOATE/ANTHRANILATE SYNTHASE"/>
    <property type="match status" value="1"/>
</dbReference>
<dbReference type="AlphaFoldDB" id="S9RXK9"/>
<dbReference type="GO" id="GO:0046820">
    <property type="term" value="F:4-amino-4-deoxychorismate synthase activity"/>
    <property type="evidence" value="ECO:0007669"/>
    <property type="project" value="UniProtKB-EC"/>
</dbReference>
<dbReference type="InterPro" id="IPR005801">
    <property type="entry name" value="ADC_synthase"/>
</dbReference>
<evidence type="ECO:0000313" key="4">
    <source>
        <dbReference type="Proteomes" id="UP000015347"/>
    </source>
</evidence>
<organism evidence="3 4">
    <name type="scientific">Salipiger mucosus DSM 16094</name>
    <dbReference type="NCBI Taxonomy" id="1123237"/>
    <lineage>
        <taxon>Bacteria</taxon>
        <taxon>Pseudomonadati</taxon>
        <taxon>Pseudomonadota</taxon>
        <taxon>Alphaproteobacteria</taxon>
        <taxon>Rhodobacterales</taxon>
        <taxon>Roseobacteraceae</taxon>
        <taxon>Salipiger</taxon>
    </lineage>
</organism>
<dbReference type="HOGENOM" id="CLU_006493_1_2_5"/>
<dbReference type="GO" id="GO:0000162">
    <property type="term" value="P:L-tryptophan biosynthetic process"/>
    <property type="evidence" value="ECO:0007669"/>
    <property type="project" value="TreeGrafter"/>
</dbReference>
<dbReference type="NCBIfam" id="NF005698">
    <property type="entry name" value="PRK07508.1"/>
    <property type="match status" value="1"/>
</dbReference>
<sequence>MAAEGVFFDTGPLRDGTHFADPEEVISAHRPEEVPGAFDAVERAMSRGRWLAGYASYELGYALDPKLAPLMPPDRALPLMQFGVFERPQPGRPAAPEDAASLSAPQPLWDAARYARAFERVHDFIGAGDIYQANLTFPMCARYEGDVTALYARLARRQPVPHGALVRLGEVALLSRSPELFFSLDAEGLLTTKPMKGTAPRGATPQADRAEADGLKLSAKNRAENLMIVDLLRNDMSRVSEVGSVRVPELFSVESYTTLHQMTSRITSQIRAGTTFGDLFRALFPCGSITGAPKIRAMEILHDLEYGPRGAYCGTVGWIAPDRSMSFNVAIRTLTCHPDGRAELSVGGGIVHDSRADAEYAEALLKARYAELD</sequence>
<dbReference type="InterPro" id="IPR015890">
    <property type="entry name" value="Chorismate_C"/>
</dbReference>
<accession>S9RXK9</accession>
<proteinExistence type="predicted"/>
<feature type="region of interest" description="Disordered" evidence="1">
    <location>
        <begin position="193"/>
        <end position="212"/>
    </location>
</feature>
<reference evidence="4" key="1">
    <citation type="journal article" date="2014" name="Stand. Genomic Sci.">
        <title>Genome sequence of the exopolysaccharide-producing Salipiger mucosus type strain (DSM 16094(T)), a moderately halophilic member of the Roseobacter clade.</title>
        <authorList>
            <person name="Riedel T."/>
            <person name="Spring S."/>
            <person name="Fiebig A."/>
            <person name="Petersen J."/>
            <person name="Kyrpides N.C."/>
            <person name="Goker M."/>
            <person name="Klenk H.P."/>
        </authorList>
    </citation>
    <scope>NUCLEOTIDE SEQUENCE [LARGE SCALE GENOMIC DNA]</scope>
    <source>
        <strain evidence="4">DSM 16094</strain>
    </source>
</reference>
<dbReference type="EC" id="2.6.1.85" evidence="3"/>
<dbReference type="eggNOG" id="COG0147">
    <property type="taxonomic scope" value="Bacteria"/>
</dbReference>
<protein>
    <submittedName>
        <fullName evidence="3">Para-aminobenzoate synthase, aminase component</fullName>
        <ecNumber evidence="3">2.6.1.85</ecNumber>
    </submittedName>
</protein>
<evidence type="ECO:0000256" key="1">
    <source>
        <dbReference type="SAM" id="MobiDB-lite"/>
    </source>
</evidence>
<dbReference type="OrthoDB" id="9803598at2"/>
<comment type="caution">
    <text evidence="3">The sequence shown here is derived from an EMBL/GenBank/DDBJ whole genome shotgun (WGS) entry which is preliminary data.</text>
</comment>
<dbReference type="STRING" id="1123237.Salmuc_04306"/>
<name>S9RXK9_9RHOB</name>
<dbReference type="Proteomes" id="UP000015347">
    <property type="component" value="Unassembled WGS sequence"/>
</dbReference>
<evidence type="ECO:0000313" key="3">
    <source>
        <dbReference type="EMBL" id="EPX78724.1"/>
    </source>
</evidence>
<feature type="domain" description="Chorismate-utilising enzyme C-terminal" evidence="2">
    <location>
        <begin position="112"/>
        <end position="366"/>
    </location>
</feature>
<evidence type="ECO:0000259" key="2">
    <source>
        <dbReference type="Pfam" id="PF00425"/>
    </source>
</evidence>
<dbReference type="NCBIfam" id="TIGR00553">
    <property type="entry name" value="pabB"/>
    <property type="match status" value="1"/>
</dbReference>
<gene>
    <name evidence="3" type="ORF">Salmuc_04306</name>
</gene>
<keyword evidence="3" id="KW-0808">Transferase</keyword>
<dbReference type="GO" id="GO:0009396">
    <property type="term" value="P:folic acid-containing compound biosynthetic process"/>
    <property type="evidence" value="ECO:0007669"/>
    <property type="project" value="InterPro"/>
</dbReference>
<keyword evidence="3" id="KW-0032">Aminotransferase</keyword>
<dbReference type="InterPro" id="IPR019999">
    <property type="entry name" value="Anth_synth_I-like"/>
</dbReference>
<dbReference type="InterPro" id="IPR005802">
    <property type="entry name" value="ADC_synth_comp_1"/>
</dbReference>
<dbReference type="PRINTS" id="PR00095">
    <property type="entry name" value="ANTSNTHASEI"/>
</dbReference>
<dbReference type="Gene3D" id="3.60.120.10">
    <property type="entry name" value="Anthranilate synthase"/>
    <property type="match status" value="1"/>
</dbReference>
<dbReference type="RefSeq" id="WP_020039137.1">
    <property type="nucleotide sequence ID" value="NZ_KE557279.1"/>
</dbReference>